<comment type="caution">
    <text evidence="2">The sequence shown here is derived from an EMBL/GenBank/DDBJ whole genome shotgun (WGS) entry which is preliminary data.</text>
</comment>
<evidence type="ECO:0000256" key="1">
    <source>
        <dbReference type="SAM" id="MobiDB-lite"/>
    </source>
</evidence>
<evidence type="ECO:0000313" key="3">
    <source>
        <dbReference type="Proteomes" id="UP001642464"/>
    </source>
</evidence>
<gene>
    <name evidence="2" type="ORF">SCF082_LOCUS2807</name>
</gene>
<organism evidence="2 3">
    <name type="scientific">Durusdinium trenchii</name>
    <dbReference type="NCBI Taxonomy" id="1381693"/>
    <lineage>
        <taxon>Eukaryota</taxon>
        <taxon>Sar</taxon>
        <taxon>Alveolata</taxon>
        <taxon>Dinophyceae</taxon>
        <taxon>Suessiales</taxon>
        <taxon>Symbiodiniaceae</taxon>
        <taxon>Durusdinium</taxon>
    </lineage>
</organism>
<reference evidence="2 3" key="1">
    <citation type="submission" date="2024-02" db="EMBL/GenBank/DDBJ databases">
        <authorList>
            <person name="Chen Y."/>
            <person name="Shah S."/>
            <person name="Dougan E. K."/>
            <person name="Thang M."/>
            <person name="Chan C."/>
        </authorList>
    </citation>
    <scope>NUCLEOTIDE SEQUENCE [LARGE SCALE GENOMIC DNA]</scope>
</reference>
<name>A0ABP0HNH0_9DINO</name>
<accession>A0ABP0HNH0</accession>
<proteinExistence type="predicted"/>
<feature type="region of interest" description="Disordered" evidence="1">
    <location>
        <begin position="111"/>
        <end position="133"/>
    </location>
</feature>
<dbReference type="EMBL" id="CAXAMM010001385">
    <property type="protein sequence ID" value="CAK8991768.1"/>
    <property type="molecule type" value="Genomic_DNA"/>
</dbReference>
<sequence>MGAESESHADPALTAGLGGFDDAAHKRHCSLKHCPRCKFICNRERWLKLCPWLDTKFDFETRLWGVGCKVCNQLLEQKPEVMQRFSHHRHHFAQYAVRDKNLSMDRFKKHQESPAHRTAAQMGSDPSAGIGLEDGDGNVPTSAEWLAVLKHTEPSRLTLDVSCAGEKKKCAMMRYCLAEGHRAQQPEFLAGALCISLQQDARGNRFLHRFKATNEKLEVMEGVIHLQKQVGTVDLPGAVGIRQASVKALEAFCTTGSPPSYGGLLLGAGQAATFHESSFRSIVPRIEAMAADAAADEQLALREMASIGGPSPVELKDTLIQTLPSLKVLAKDRAHAAQRLLSRPWKADPFLKDIILQLVEKQHSVARLIVNSQQIKELYNDFRSKSKEPVKISKAVKDLAWAPQRYSSEAKVLARLVLTWDSVLGVLTAVPTIRGPRSPEGQACLETLRFLDPEKVLQLGMLADSALELHRVVRSFDADDFDEAELPQELDLYRSTLERLFIDGLCLQVPGMTKLMMGYLEKPRNLLVADVAKTLGGTDPQTNKQCLIRMSAYVAVAKSVMEGEFPSFELMSSLRAFSVSDEIKSTQRRQSGEIQNCLEKLAQAIGVCAATLQYEYDRLYPLAAKFGKQGLRTFEAWKKAVGSASKSMASYTTEALVPVLARLGAWSCSSSSVERGFGTALAAKQLGQGQDEHVVSEESILIIQQDILRGKAADELDLKDNIMRAKAIWAPKALKDGEAGFLQGREMVTQQLAASSSSDIAALKTEKTSAAEILQYFGEKQMKEIAFSEAKKSKALVEQLLLKVLPQDQTTPELTAAAEEYCRRAQQNQRENTNNQKLAQKRVSQKEARWCRQGTMRMFSKVHSTHVFVEVLSLSLHQAAWTEEALIYGTDRGVPMTAARIFVANDPNNCTSHMKFVGGLLGGIVATPQFVESKGKDGICVAYKAAIVTVRRVFVTPLFMGSHTAICRDLLEILKIAECKWQLMRQAELDQFVQKLTQAKARQVIMFHGPAEAALFPASTHRFSSVEEAVVDPVICSVDLSRSRTGICPAY</sequence>
<evidence type="ECO:0000313" key="2">
    <source>
        <dbReference type="EMBL" id="CAK8991768.1"/>
    </source>
</evidence>
<keyword evidence="3" id="KW-1185">Reference proteome</keyword>
<dbReference type="Proteomes" id="UP001642464">
    <property type="component" value="Unassembled WGS sequence"/>
</dbReference>
<protein>
    <submittedName>
        <fullName evidence="2">Uncharacterized protein</fullName>
    </submittedName>
</protein>